<feature type="region of interest" description="Disordered" evidence="1">
    <location>
        <begin position="377"/>
        <end position="434"/>
    </location>
</feature>
<dbReference type="EMBL" id="HBHX01045242">
    <property type="protein sequence ID" value="CAE0124441.1"/>
    <property type="molecule type" value="Transcribed_RNA"/>
</dbReference>
<name>A0A7S3F399_9EUKA</name>
<sequence>MLGGYLTREEAQQAETTAFQLLNAIRLDENDCRKLAERFKENDILSSAISWTIFLACDTAAQRLGGWCVDSEPARERWNRHVMHNLLSAGKSDTFVTAERSSNATIIAGRSGHSLAAKAISNDKSRTLRVDRLCDEPKAKRQAKALSQLMEAAGLPPLKDSTLQLTLPEVMQFNREHREAKLKRCHWGKTAAERAQKRSCSGCTASQSVVHLLDMHASPQGWANPRAVNQSASQLALGQPEEALSHTDSALAQVAAHDLERSADEETASTSSVLSLMPRVSGSEADCGSDDEGWDADEEMTKALEAEIALLGDEEEGRSDSEGDNTWEVVEPAAPHSLTRQQQNVIVMRPSHVKKKEARARRKQELAEQRLAIERRRQARDEARRVKEAAKQLESDERRRARERQAEERERREKQMAREKQAERAAKKRMREEKRIEAQERARLERERKQSYRDRWAVEATEPEGLKLRISCRKATALKPLVFKREIVEAAELLPDQVSVACEQVIPRIRIVMRGITSSL</sequence>
<evidence type="ECO:0000256" key="1">
    <source>
        <dbReference type="SAM" id="MobiDB-lite"/>
    </source>
</evidence>
<dbReference type="AlphaFoldDB" id="A0A7S3F399"/>
<feature type="compositionally biased region" description="Basic residues" evidence="1">
    <location>
        <begin position="351"/>
        <end position="362"/>
    </location>
</feature>
<gene>
    <name evidence="2" type="ORF">HERI1096_LOCUS25046</name>
</gene>
<organism evidence="2">
    <name type="scientific">Haptolina ericina</name>
    <dbReference type="NCBI Taxonomy" id="156174"/>
    <lineage>
        <taxon>Eukaryota</taxon>
        <taxon>Haptista</taxon>
        <taxon>Haptophyta</taxon>
        <taxon>Prymnesiophyceae</taxon>
        <taxon>Prymnesiales</taxon>
        <taxon>Prymnesiaceae</taxon>
        <taxon>Haptolina</taxon>
    </lineage>
</organism>
<evidence type="ECO:0000313" key="2">
    <source>
        <dbReference type="EMBL" id="CAE0124441.1"/>
    </source>
</evidence>
<reference evidence="2" key="1">
    <citation type="submission" date="2021-01" db="EMBL/GenBank/DDBJ databases">
        <authorList>
            <person name="Corre E."/>
            <person name="Pelletier E."/>
            <person name="Niang G."/>
            <person name="Scheremetjew M."/>
            <person name="Finn R."/>
            <person name="Kale V."/>
            <person name="Holt S."/>
            <person name="Cochrane G."/>
            <person name="Meng A."/>
            <person name="Brown T."/>
            <person name="Cohen L."/>
        </authorList>
    </citation>
    <scope>NUCLEOTIDE SEQUENCE</scope>
    <source>
        <strain evidence="2">CCMP281</strain>
    </source>
</reference>
<feature type="region of interest" description="Disordered" evidence="1">
    <location>
        <begin position="333"/>
        <end position="365"/>
    </location>
</feature>
<proteinExistence type="predicted"/>
<accession>A0A7S3F399</accession>
<feature type="region of interest" description="Disordered" evidence="1">
    <location>
        <begin position="258"/>
        <end position="295"/>
    </location>
</feature>
<protein>
    <submittedName>
        <fullName evidence="2">Uncharacterized protein</fullName>
    </submittedName>
</protein>